<evidence type="ECO:0000256" key="1">
    <source>
        <dbReference type="SAM" id="MobiDB-lite"/>
    </source>
</evidence>
<evidence type="ECO:0000313" key="2">
    <source>
        <dbReference type="EMBL" id="GAA1660216.1"/>
    </source>
</evidence>
<reference evidence="2 3" key="1">
    <citation type="journal article" date="2019" name="Int. J. Syst. Evol. Microbiol.">
        <title>The Global Catalogue of Microorganisms (GCM) 10K type strain sequencing project: providing services to taxonomists for standard genome sequencing and annotation.</title>
        <authorList>
            <consortium name="The Broad Institute Genomics Platform"/>
            <consortium name="The Broad Institute Genome Sequencing Center for Infectious Disease"/>
            <person name="Wu L."/>
            <person name="Ma J."/>
        </authorList>
    </citation>
    <scope>NUCLEOTIDE SEQUENCE [LARGE SCALE GENOMIC DNA]</scope>
    <source>
        <strain evidence="2 3">JCM 16001</strain>
    </source>
</reference>
<evidence type="ECO:0008006" key="4">
    <source>
        <dbReference type="Google" id="ProtNLM"/>
    </source>
</evidence>
<gene>
    <name evidence="2" type="ORF">GCM10009830_01570</name>
</gene>
<accession>A0ABN2FWC2</accession>
<comment type="caution">
    <text evidence="2">The sequence shown here is derived from an EMBL/GenBank/DDBJ whole genome shotgun (WGS) entry which is preliminary data.</text>
</comment>
<sequence>MLTLNAIALSNHLAGGAATVPEGPREHKESKQVSETPDHPEQAEEFDLAAFMADFEKRMSSLRGEARSVRHLVDATSVRIVSEGGEVAVTTSIAGALVDVEFLPPATSLTPLEQAALVVRTYEEAAGAARDRTQDIVAGFVDESARTRELARRLVHEARERKQAPER</sequence>
<name>A0ABN2FWC2_9ACTN</name>
<feature type="compositionally biased region" description="Basic and acidic residues" evidence="1">
    <location>
        <begin position="23"/>
        <end position="42"/>
    </location>
</feature>
<dbReference type="InterPro" id="IPR036894">
    <property type="entry name" value="YbaB-like_sf"/>
</dbReference>
<protein>
    <recommendedName>
        <fullName evidence="4">YbaB/EbfC family DNA-binding protein</fullName>
    </recommendedName>
</protein>
<dbReference type="EMBL" id="BAAAQF010000002">
    <property type="protein sequence ID" value="GAA1660216.1"/>
    <property type="molecule type" value="Genomic_DNA"/>
</dbReference>
<organism evidence="2 3">
    <name type="scientific">Glycomyces endophyticus</name>
    <dbReference type="NCBI Taxonomy" id="480996"/>
    <lineage>
        <taxon>Bacteria</taxon>
        <taxon>Bacillati</taxon>
        <taxon>Actinomycetota</taxon>
        <taxon>Actinomycetes</taxon>
        <taxon>Glycomycetales</taxon>
        <taxon>Glycomycetaceae</taxon>
        <taxon>Glycomyces</taxon>
    </lineage>
</organism>
<evidence type="ECO:0000313" key="3">
    <source>
        <dbReference type="Proteomes" id="UP001499851"/>
    </source>
</evidence>
<feature type="region of interest" description="Disordered" evidence="1">
    <location>
        <begin position="15"/>
        <end position="43"/>
    </location>
</feature>
<dbReference type="Proteomes" id="UP001499851">
    <property type="component" value="Unassembled WGS sequence"/>
</dbReference>
<keyword evidence="3" id="KW-1185">Reference proteome</keyword>
<dbReference type="Gene3D" id="3.30.1310.10">
    <property type="entry name" value="Nucleoid-associated protein YbaB-like domain"/>
    <property type="match status" value="1"/>
</dbReference>
<proteinExistence type="predicted"/>